<dbReference type="EMBL" id="JABBFX010000006">
    <property type="protein sequence ID" value="NML48565.1"/>
    <property type="molecule type" value="Genomic_DNA"/>
</dbReference>
<evidence type="ECO:0000256" key="1">
    <source>
        <dbReference type="SAM" id="MobiDB-lite"/>
    </source>
</evidence>
<feature type="region of interest" description="Disordered" evidence="1">
    <location>
        <begin position="155"/>
        <end position="185"/>
    </location>
</feature>
<dbReference type="InterPro" id="IPR022061">
    <property type="entry name" value="DUF3617"/>
</dbReference>
<reference evidence="3 4" key="1">
    <citation type="submission" date="2020-04" db="EMBL/GenBank/DDBJ databases">
        <title>Ramlibacter sp. G-1-2-2 isolated from soil.</title>
        <authorList>
            <person name="Dahal R.H."/>
        </authorList>
    </citation>
    <scope>NUCLEOTIDE SEQUENCE [LARGE SCALE GENOMIC DNA]</scope>
    <source>
        <strain evidence="3 4">G-1-2-2</strain>
    </source>
</reference>
<dbReference type="RefSeq" id="WP_169422907.1">
    <property type="nucleotide sequence ID" value="NZ_JABBFX010000006.1"/>
</dbReference>
<name>A0A848HCU4_9BURK</name>
<comment type="caution">
    <text evidence="3">The sequence shown here is derived from an EMBL/GenBank/DDBJ whole genome shotgun (WGS) entry which is preliminary data.</text>
</comment>
<dbReference type="PROSITE" id="PS51257">
    <property type="entry name" value="PROKAR_LIPOPROTEIN"/>
    <property type="match status" value="1"/>
</dbReference>
<dbReference type="Proteomes" id="UP000541185">
    <property type="component" value="Unassembled WGS sequence"/>
</dbReference>
<feature type="chain" id="PRO_5033004905" evidence="2">
    <location>
        <begin position="23"/>
        <end position="185"/>
    </location>
</feature>
<feature type="signal peptide" evidence="2">
    <location>
        <begin position="1"/>
        <end position="22"/>
    </location>
</feature>
<keyword evidence="2" id="KW-0732">Signal</keyword>
<proteinExistence type="predicted"/>
<keyword evidence="4" id="KW-1185">Reference proteome</keyword>
<accession>A0A848HCU4</accession>
<protein>
    <submittedName>
        <fullName evidence="3">DUF3617 domain-containing protein</fullName>
    </submittedName>
</protein>
<dbReference type="Pfam" id="PF12276">
    <property type="entry name" value="DUF3617"/>
    <property type="match status" value="1"/>
</dbReference>
<organism evidence="3 4">
    <name type="scientific">Ramlibacter agri</name>
    <dbReference type="NCBI Taxonomy" id="2728837"/>
    <lineage>
        <taxon>Bacteria</taxon>
        <taxon>Pseudomonadati</taxon>
        <taxon>Pseudomonadota</taxon>
        <taxon>Betaproteobacteria</taxon>
        <taxon>Burkholderiales</taxon>
        <taxon>Comamonadaceae</taxon>
        <taxon>Ramlibacter</taxon>
    </lineage>
</organism>
<evidence type="ECO:0000313" key="3">
    <source>
        <dbReference type="EMBL" id="NML48565.1"/>
    </source>
</evidence>
<dbReference type="AlphaFoldDB" id="A0A848HCU4"/>
<evidence type="ECO:0000256" key="2">
    <source>
        <dbReference type="SAM" id="SignalP"/>
    </source>
</evidence>
<gene>
    <name evidence="3" type="ORF">HHL11_32775</name>
</gene>
<evidence type="ECO:0000313" key="4">
    <source>
        <dbReference type="Proteomes" id="UP000541185"/>
    </source>
</evidence>
<sequence>MRRPAALLVPFILAAACLPVAAQQQLKPGLWEINNKMKGNPQMDAAMEQMQKQLAAMPPEQRKQMEDMMAQRGMRMAPGAAGGGMTVQMCMTKEMVERKEMPVREGCKTTKQDRSGNTMKIAFTCSSPPSSGEGEFTVASDQAYSSHMVVRSTVQGRETTTEMDGSGKWLGADCGSIKPVQPPKN</sequence>